<dbReference type="Pfam" id="PF12146">
    <property type="entry name" value="Hydrolase_4"/>
    <property type="match status" value="1"/>
</dbReference>
<reference evidence="3" key="1">
    <citation type="submission" date="2015-12" db="EMBL/GenBank/DDBJ databases">
        <title>Complete genome sequences of two moderately thermophilic Paenibacillus species.</title>
        <authorList>
            <person name="Butler R.III."/>
            <person name="Wang J."/>
            <person name="Stark B.C."/>
            <person name="Pombert J.-F."/>
        </authorList>
    </citation>
    <scope>NUCLEOTIDE SEQUENCE [LARGE SCALE GENOMIC DNA]</scope>
    <source>
        <strain evidence="3">32O-Y</strain>
    </source>
</reference>
<gene>
    <name evidence="2" type="ORF">IJ22_50120</name>
</gene>
<dbReference type="GO" id="GO:0016020">
    <property type="term" value="C:membrane"/>
    <property type="evidence" value="ECO:0007669"/>
    <property type="project" value="TreeGrafter"/>
</dbReference>
<evidence type="ECO:0000313" key="3">
    <source>
        <dbReference type="Proteomes" id="UP000061660"/>
    </source>
</evidence>
<keyword evidence="1 2" id="KW-0378">Hydrolase</keyword>
<keyword evidence="3" id="KW-1185">Reference proteome</keyword>
<dbReference type="InterPro" id="IPR050266">
    <property type="entry name" value="AB_hydrolase_sf"/>
</dbReference>
<evidence type="ECO:0000256" key="1">
    <source>
        <dbReference type="ARBA" id="ARBA00022801"/>
    </source>
</evidence>
<dbReference type="InterPro" id="IPR022742">
    <property type="entry name" value="Hydrolase_4"/>
</dbReference>
<dbReference type="GO" id="GO:0016787">
    <property type="term" value="F:hydrolase activity"/>
    <property type="evidence" value="ECO:0007669"/>
    <property type="project" value="UniProtKB-KW"/>
</dbReference>
<dbReference type="STRING" id="162209.IJ22_50120"/>
<dbReference type="AlphaFoldDB" id="A0A0U2WIZ1"/>
<dbReference type="PATRIC" id="fig|162209.4.peg.5297"/>
<dbReference type="InterPro" id="IPR000073">
    <property type="entry name" value="AB_hydrolase_1"/>
</dbReference>
<dbReference type="Proteomes" id="UP000061660">
    <property type="component" value="Chromosome"/>
</dbReference>
<dbReference type="SUPFAM" id="SSF53474">
    <property type="entry name" value="alpha/beta-Hydrolases"/>
    <property type="match status" value="1"/>
</dbReference>
<reference evidence="2 3" key="2">
    <citation type="journal article" date="2016" name="Genome Announc.">
        <title>Complete Genome Sequences of Two Interactive Moderate Thermophiles, Paenibacillus napthalenovorans 32O-Y and Paenibacillus sp. 32O-W.</title>
        <authorList>
            <person name="Butler R.R.III."/>
            <person name="Wang J."/>
            <person name="Stark B.C."/>
            <person name="Pombert J.F."/>
        </authorList>
    </citation>
    <scope>NUCLEOTIDE SEQUENCE [LARGE SCALE GENOMIC DNA]</scope>
    <source>
        <strain evidence="2 3">32O-Y</strain>
    </source>
</reference>
<dbReference type="KEGG" id="pnp:IJ22_50120"/>
<name>A0A0U2WIZ1_9BACL</name>
<accession>A0A0U2WIZ1</accession>
<sequence length="303" mass="34508">MRFISGQYQKGLAHMPYADINGTRLYYQVKGQGVPILFLHPPLMTGLTFAYQQHQLADQFQVITFDIRGHGKSPYSRQSVTYSLIAEDIRQLMDELGIPKAYLCGYSTGGSIALEAMLNYPDRFLGAILVSTMSEVSTPVLKMQIWLASALTAARVKRLLAAAISAGNADSLQTYKQLYGSSMQGDIRNMYQYYRFSAKYNCTKRLKEVRAPILLLFGQKDKRFKRYVRILHRQLPVSSLYMLENARHQLPTKEAQRMNDIIRTWVARQQEEASQSRALCPDGGLPYLAEEMMTVTEPEETHI</sequence>
<dbReference type="PANTHER" id="PTHR43798">
    <property type="entry name" value="MONOACYLGLYCEROL LIPASE"/>
    <property type="match status" value="1"/>
</dbReference>
<dbReference type="PRINTS" id="PR00111">
    <property type="entry name" value="ABHYDROLASE"/>
</dbReference>
<dbReference type="EMBL" id="CP013652">
    <property type="protein sequence ID" value="ALS25274.1"/>
    <property type="molecule type" value="Genomic_DNA"/>
</dbReference>
<dbReference type="Gene3D" id="3.40.50.1820">
    <property type="entry name" value="alpha/beta hydrolase"/>
    <property type="match status" value="1"/>
</dbReference>
<proteinExistence type="predicted"/>
<evidence type="ECO:0000313" key="2">
    <source>
        <dbReference type="EMBL" id="ALS25274.1"/>
    </source>
</evidence>
<dbReference type="PANTHER" id="PTHR43798:SF31">
    <property type="entry name" value="AB HYDROLASE SUPERFAMILY PROTEIN YCLE"/>
    <property type="match status" value="1"/>
</dbReference>
<dbReference type="InterPro" id="IPR029058">
    <property type="entry name" value="AB_hydrolase_fold"/>
</dbReference>
<organism evidence="2 3">
    <name type="scientific">Paenibacillus naphthalenovorans</name>
    <dbReference type="NCBI Taxonomy" id="162209"/>
    <lineage>
        <taxon>Bacteria</taxon>
        <taxon>Bacillati</taxon>
        <taxon>Bacillota</taxon>
        <taxon>Bacilli</taxon>
        <taxon>Bacillales</taxon>
        <taxon>Paenibacillaceae</taxon>
        <taxon>Paenibacillus</taxon>
    </lineage>
</organism>
<protein>
    <submittedName>
        <fullName evidence="2">Alpha/beta hydrolase</fullName>
    </submittedName>
</protein>